<keyword evidence="4" id="KW-0804">Transcription</keyword>
<dbReference type="PANTHER" id="PTHR47660:SF2">
    <property type="entry name" value="TRANSCRIPTION FACTOR WITH C2H2 AND ZN(2)-CYS(6) DNA BINDING DOMAIN (EUROFUNG)"/>
    <property type="match status" value="1"/>
</dbReference>
<dbReference type="GO" id="GO:0046872">
    <property type="term" value="F:metal ion binding"/>
    <property type="evidence" value="ECO:0007669"/>
    <property type="project" value="UniProtKB-KW"/>
</dbReference>
<evidence type="ECO:0000313" key="6">
    <source>
        <dbReference type="EMBL" id="KAK1675959.1"/>
    </source>
</evidence>
<dbReference type="GeneID" id="85464997"/>
<dbReference type="AlphaFoldDB" id="A0AAJ0AMG5"/>
<evidence type="ECO:0000256" key="2">
    <source>
        <dbReference type="ARBA" id="ARBA00022833"/>
    </source>
</evidence>
<dbReference type="Proteomes" id="UP001224890">
    <property type="component" value="Unassembled WGS sequence"/>
</dbReference>
<keyword evidence="2" id="KW-0862">Zinc</keyword>
<evidence type="ECO:0000256" key="1">
    <source>
        <dbReference type="ARBA" id="ARBA00022723"/>
    </source>
</evidence>
<keyword evidence="1" id="KW-0479">Metal-binding</keyword>
<evidence type="ECO:0000256" key="4">
    <source>
        <dbReference type="ARBA" id="ARBA00023163"/>
    </source>
</evidence>
<comment type="caution">
    <text evidence="6">The sequence shown here is derived from an EMBL/GenBank/DDBJ whole genome shotgun (WGS) entry which is preliminary data.</text>
</comment>
<accession>A0AAJ0AMG5</accession>
<dbReference type="PANTHER" id="PTHR47660">
    <property type="entry name" value="TRANSCRIPTION FACTOR WITH C2H2 AND ZN(2)-CYS(6) DNA BINDING DOMAIN (EUROFUNG)-RELATED-RELATED"/>
    <property type="match status" value="1"/>
</dbReference>
<keyword evidence="7" id="KW-1185">Reference proteome</keyword>
<dbReference type="RefSeq" id="XP_060429962.1">
    <property type="nucleotide sequence ID" value="XM_060580471.1"/>
</dbReference>
<evidence type="ECO:0000256" key="5">
    <source>
        <dbReference type="ARBA" id="ARBA00023242"/>
    </source>
</evidence>
<gene>
    <name evidence="6" type="ORF">BDP55DRAFT_742717</name>
</gene>
<evidence type="ECO:0000313" key="7">
    <source>
        <dbReference type="Proteomes" id="UP001224890"/>
    </source>
</evidence>
<name>A0AAJ0AMG5_9PEZI</name>
<keyword evidence="5" id="KW-0539">Nucleus</keyword>
<protein>
    <submittedName>
        <fullName evidence="6">Uncharacterized protein</fullName>
    </submittedName>
</protein>
<organism evidence="6 7">
    <name type="scientific">Colletotrichum godetiae</name>
    <dbReference type="NCBI Taxonomy" id="1209918"/>
    <lineage>
        <taxon>Eukaryota</taxon>
        <taxon>Fungi</taxon>
        <taxon>Dikarya</taxon>
        <taxon>Ascomycota</taxon>
        <taxon>Pezizomycotina</taxon>
        <taxon>Sordariomycetes</taxon>
        <taxon>Hypocreomycetidae</taxon>
        <taxon>Glomerellales</taxon>
        <taxon>Glomerellaceae</taxon>
        <taxon>Colletotrichum</taxon>
        <taxon>Colletotrichum acutatum species complex</taxon>
    </lineage>
</organism>
<keyword evidence="3" id="KW-0805">Transcription regulation</keyword>
<proteinExistence type="predicted"/>
<evidence type="ECO:0000256" key="3">
    <source>
        <dbReference type="ARBA" id="ARBA00023015"/>
    </source>
</evidence>
<reference evidence="6" key="1">
    <citation type="submission" date="2021-06" db="EMBL/GenBank/DDBJ databases">
        <title>Comparative genomics, transcriptomics and evolutionary studies reveal genomic signatures of adaptation to plant cell wall in hemibiotrophic fungi.</title>
        <authorList>
            <consortium name="DOE Joint Genome Institute"/>
            <person name="Baroncelli R."/>
            <person name="Diaz J.F."/>
            <person name="Benocci T."/>
            <person name="Peng M."/>
            <person name="Battaglia E."/>
            <person name="Haridas S."/>
            <person name="Andreopoulos W."/>
            <person name="Labutti K."/>
            <person name="Pangilinan J."/>
            <person name="Floch G.L."/>
            <person name="Makela M.R."/>
            <person name="Henrissat B."/>
            <person name="Grigoriev I.V."/>
            <person name="Crouch J.A."/>
            <person name="De Vries R.P."/>
            <person name="Sukno S.A."/>
            <person name="Thon M.R."/>
        </authorList>
    </citation>
    <scope>NUCLEOTIDE SEQUENCE</scope>
    <source>
        <strain evidence="6">CBS 193.32</strain>
    </source>
</reference>
<sequence>MHTTWEKWVAQETRRRAIQLLDSLALIFCNLQPVFQANQLPMIEPCADNLWRSHTAEAWSTEMAEATAKPRGCSVQSRAPQNFDGFSSSFALVVACMQERQLLISLVGPNNHLEAFAIESSLGGAHLRSFGSSLAQSFADTKLRRLNDEIESLTERFISFDAGGRGEVEGRNKVASLLFHTASIFRHVSFQALLRLSGWHSSTAEMENATGELEGWVLRNPGSSRKCLSHAAAIFAQLRSTRHLACIDRLALISAVIYVRLYDLSRTRAPINLAGLSSLLSHTWE</sequence>
<dbReference type="EMBL" id="JAHMHR010000019">
    <property type="protein sequence ID" value="KAK1675959.1"/>
    <property type="molecule type" value="Genomic_DNA"/>
</dbReference>